<comment type="caution">
    <text evidence="1">The sequence shown here is derived from an EMBL/GenBank/DDBJ whole genome shotgun (WGS) entry which is preliminary data.</text>
</comment>
<accession>A0A368JSL3</accession>
<protein>
    <recommendedName>
        <fullName evidence="3">Class I SAM-dependent methyltransferase</fullName>
    </recommendedName>
</protein>
<evidence type="ECO:0008006" key="3">
    <source>
        <dbReference type="Google" id="ProtNLM"/>
    </source>
</evidence>
<sequence length="246" mass="28656">MTIARAELVRQIHSAYPGDGYTLYHAHRYATTLELLNRFLASDTPLLDIGVSRLTDILKTHFKRPIDTLGFEKEGPTPYGHHYFYNLNDCQFPDRYRTDLPRYGAIVMAEVIEHLYTSPLLVYPFLKSVLQKDGILIVQTPNAVALHKRVKMILGHNPYELIRTQHDNPGHFREYTAEELCRYGQQAGLAPIYVSYNNYFDYQYRPINGEHPPFPQKKWRYLNRFFSLMPAGFRPGLTVVYQNKIA</sequence>
<evidence type="ECO:0000313" key="2">
    <source>
        <dbReference type="Proteomes" id="UP000253383"/>
    </source>
</evidence>
<proteinExistence type="predicted"/>
<dbReference type="AlphaFoldDB" id="A0A368JSL3"/>
<reference evidence="1 2" key="1">
    <citation type="submission" date="2018-07" db="EMBL/GenBank/DDBJ databases">
        <title>Genome analysis of Larkinella rosea.</title>
        <authorList>
            <person name="Zhou Z."/>
            <person name="Wang G."/>
        </authorList>
    </citation>
    <scope>NUCLEOTIDE SEQUENCE [LARGE SCALE GENOMIC DNA]</scope>
    <source>
        <strain evidence="2">zzj9</strain>
    </source>
</reference>
<name>A0A368JSL3_9BACT</name>
<dbReference type="SUPFAM" id="SSF53335">
    <property type="entry name" value="S-adenosyl-L-methionine-dependent methyltransferases"/>
    <property type="match status" value="1"/>
</dbReference>
<dbReference type="Pfam" id="PF13489">
    <property type="entry name" value="Methyltransf_23"/>
    <property type="match status" value="1"/>
</dbReference>
<dbReference type="EMBL" id="QOWE01000007">
    <property type="protein sequence ID" value="RCR69674.1"/>
    <property type="molecule type" value="Genomic_DNA"/>
</dbReference>
<dbReference type="Gene3D" id="3.40.50.150">
    <property type="entry name" value="Vaccinia Virus protein VP39"/>
    <property type="match status" value="1"/>
</dbReference>
<dbReference type="InterPro" id="IPR029063">
    <property type="entry name" value="SAM-dependent_MTases_sf"/>
</dbReference>
<gene>
    <name evidence="1" type="ORF">DUE52_10010</name>
</gene>
<dbReference type="Proteomes" id="UP000253383">
    <property type="component" value="Unassembled WGS sequence"/>
</dbReference>
<keyword evidence="2" id="KW-1185">Reference proteome</keyword>
<dbReference type="RefSeq" id="WP_114405868.1">
    <property type="nucleotide sequence ID" value="NZ_QOWE01000007.1"/>
</dbReference>
<dbReference type="OrthoDB" id="9789123at2"/>
<evidence type="ECO:0000313" key="1">
    <source>
        <dbReference type="EMBL" id="RCR69674.1"/>
    </source>
</evidence>
<organism evidence="1 2">
    <name type="scientific">Larkinella punicea</name>
    <dbReference type="NCBI Taxonomy" id="2315727"/>
    <lineage>
        <taxon>Bacteria</taxon>
        <taxon>Pseudomonadati</taxon>
        <taxon>Bacteroidota</taxon>
        <taxon>Cytophagia</taxon>
        <taxon>Cytophagales</taxon>
        <taxon>Spirosomataceae</taxon>
        <taxon>Larkinella</taxon>
    </lineage>
</organism>